<dbReference type="Pfam" id="PF26438">
    <property type="entry name" value="DUF8108_N"/>
    <property type="match status" value="1"/>
</dbReference>
<proteinExistence type="predicted"/>
<gene>
    <name evidence="3" type="ORF">ACFQMN_02280</name>
</gene>
<name>A0ABW2K0L5_9BACI</name>
<evidence type="ECO:0000256" key="1">
    <source>
        <dbReference type="SAM" id="Phobius"/>
    </source>
</evidence>
<dbReference type="InterPro" id="IPR058962">
    <property type="entry name" value="DUF8108_N"/>
</dbReference>
<dbReference type="RefSeq" id="WP_289215495.1">
    <property type="nucleotide sequence ID" value="NZ_JAPVRC010000003.1"/>
</dbReference>
<evidence type="ECO:0000313" key="4">
    <source>
        <dbReference type="Proteomes" id="UP001596494"/>
    </source>
</evidence>
<sequence length="91" mass="10287">MALDRIRRVGSIKEMENVTDDYITMGYQILSRGENSVRIRQHGGWGSAGGHIIAALLSLWWTFGVGNLLYALYKRYSGEKVLIKLVEKEEG</sequence>
<comment type="caution">
    <text evidence="3">The sequence shown here is derived from an EMBL/GenBank/DDBJ whole genome shotgun (WGS) entry which is preliminary data.</text>
</comment>
<dbReference type="Proteomes" id="UP001596494">
    <property type="component" value="Unassembled WGS sequence"/>
</dbReference>
<organism evidence="3 4">
    <name type="scientific">Halobacillus campisalis</name>
    <dbReference type="NCBI Taxonomy" id="435909"/>
    <lineage>
        <taxon>Bacteria</taxon>
        <taxon>Bacillati</taxon>
        <taxon>Bacillota</taxon>
        <taxon>Bacilli</taxon>
        <taxon>Bacillales</taxon>
        <taxon>Bacillaceae</taxon>
        <taxon>Halobacillus</taxon>
    </lineage>
</organism>
<feature type="transmembrane region" description="Helical" evidence="1">
    <location>
        <begin position="52"/>
        <end position="73"/>
    </location>
</feature>
<feature type="domain" description="DUF8108" evidence="2">
    <location>
        <begin position="19"/>
        <end position="76"/>
    </location>
</feature>
<keyword evidence="4" id="KW-1185">Reference proteome</keyword>
<evidence type="ECO:0000259" key="2">
    <source>
        <dbReference type="Pfam" id="PF26438"/>
    </source>
</evidence>
<evidence type="ECO:0000313" key="3">
    <source>
        <dbReference type="EMBL" id="MFC7319713.1"/>
    </source>
</evidence>
<protein>
    <recommendedName>
        <fullName evidence="2">DUF8108 domain-containing protein</fullName>
    </recommendedName>
</protein>
<reference evidence="4" key="1">
    <citation type="journal article" date="2019" name="Int. J. Syst. Evol. Microbiol.">
        <title>The Global Catalogue of Microorganisms (GCM) 10K type strain sequencing project: providing services to taxonomists for standard genome sequencing and annotation.</title>
        <authorList>
            <consortium name="The Broad Institute Genomics Platform"/>
            <consortium name="The Broad Institute Genome Sequencing Center for Infectious Disease"/>
            <person name="Wu L."/>
            <person name="Ma J."/>
        </authorList>
    </citation>
    <scope>NUCLEOTIDE SEQUENCE [LARGE SCALE GENOMIC DNA]</scope>
    <source>
        <strain evidence="4">CCUG 73951</strain>
    </source>
</reference>
<accession>A0ABW2K0L5</accession>
<keyword evidence="1" id="KW-0812">Transmembrane</keyword>
<keyword evidence="1" id="KW-1133">Transmembrane helix</keyword>
<dbReference type="EMBL" id="JBHTBY010000001">
    <property type="protein sequence ID" value="MFC7319713.1"/>
    <property type="molecule type" value="Genomic_DNA"/>
</dbReference>
<keyword evidence="1" id="KW-0472">Membrane</keyword>